<accession>A0A1Z2XEA0</accession>
<dbReference type="InterPro" id="IPR007349">
    <property type="entry name" value="DUF418"/>
</dbReference>
<dbReference type="STRING" id="1796646.A4V02_02625"/>
<dbReference type="EMBL" id="CP015402">
    <property type="protein sequence ID" value="ANU62726.1"/>
    <property type="molecule type" value="Genomic_DNA"/>
</dbReference>
<evidence type="ECO:0000313" key="3">
    <source>
        <dbReference type="EMBL" id="ANU62726.1"/>
    </source>
</evidence>
<feature type="transmembrane region" description="Helical" evidence="1">
    <location>
        <begin position="60"/>
        <end position="83"/>
    </location>
</feature>
<dbReference type="InterPro" id="IPR052529">
    <property type="entry name" value="Bact_Transport_Assoc"/>
</dbReference>
<protein>
    <recommendedName>
        <fullName evidence="2">DUF418 domain-containing protein</fullName>
    </recommendedName>
</protein>
<dbReference type="Pfam" id="PF04235">
    <property type="entry name" value="DUF418"/>
    <property type="match status" value="1"/>
</dbReference>
<feature type="transmembrane region" description="Helical" evidence="1">
    <location>
        <begin position="209"/>
        <end position="229"/>
    </location>
</feature>
<feature type="transmembrane region" description="Helical" evidence="1">
    <location>
        <begin position="279"/>
        <end position="305"/>
    </location>
</feature>
<evidence type="ECO:0000256" key="1">
    <source>
        <dbReference type="SAM" id="Phobius"/>
    </source>
</evidence>
<dbReference type="KEGG" id="pary:A4V02_02625"/>
<dbReference type="PANTHER" id="PTHR30590">
    <property type="entry name" value="INNER MEMBRANE PROTEIN"/>
    <property type="match status" value="1"/>
</dbReference>
<sequence length="402" mass="45747">MANTSDTMASAQRLDVVDALRGFALLAIVLLHNLEHYNIFYGNLAVPDWLGATDRILTDVIYFFFAGKAYATFSLLFGFSFYIQMRNARRRGHDFRLRFAWRMLLLVCFSQLHALFYNGDILLLYAFCGLLLIPASGWSDRRVLIVATVLMLQPYAWGKMIYGWLNPEYVDTNSLFAQFAAVAEETGRHGGLLATLADNIWNGQLYSNFWQVEAGRLFQTPALFLLGMWLGRRNLFSDDAANRIFWKKALMYAAVAAIPLYALKTYVPQHISNITVASYYGIAIPMLYNFVFMVILVSLFILAWYGRGNGYRFQRSIIAYGRMSLTNYITQSIIGVAVYYNFGLGLWDSVGPALSVLIGLAIFMAQLMFSRYWLGRHKQGPLEYLWKRGTWIGAGTLITTRA</sequence>
<dbReference type="Proteomes" id="UP000186351">
    <property type="component" value="Chromosome"/>
</dbReference>
<accession>A0A1B1S7F5</accession>
<gene>
    <name evidence="3" type="ORF">A4V02_02625</name>
</gene>
<feature type="transmembrane region" description="Helical" evidence="1">
    <location>
        <begin position="122"/>
        <end position="138"/>
    </location>
</feature>
<feature type="transmembrane region" description="Helical" evidence="1">
    <location>
        <begin position="325"/>
        <end position="347"/>
    </location>
</feature>
<dbReference type="RefSeq" id="WP_068960104.1">
    <property type="nucleotide sequence ID" value="NZ_CALDAO010000010.1"/>
</dbReference>
<keyword evidence="1" id="KW-0472">Membrane</keyword>
<dbReference type="PANTHER" id="PTHR30590:SF2">
    <property type="entry name" value="INNER MEMBRANE PROTEIN"/>
    <property type="match status" value="1"/>
</dbReference>
<dbReference type="OrthoDB" id="9807744at2"/>
<keyword evidence="1" id="KW-0812">Transmembrane</keyword>
<feature type="transmembrane region" description="Helical" evidence="1">
    <location>
        <begin position="143"/>
        <end position="165"/>
    </location>
</feature>
<proteinExistence type="predicted"/>
<feature type="domain" description="DUF418" evidence="2">
    <location>
        <begin position="230"/>
        <end position="392"/>
    </location>
</feature>
<feature type="transmembrane region" description="Helical" evidence="1">
    <location>
        <begin position="20"/>
        <end position="40"/>
    </location>
</feature>
<evidence type="ECO:0000259" key="2">
    <source>
        <dbReference type="Pfam" id="PF04235"/>
    </source>
</evidence>
<feature type="transmembrane region" description="Helical" evidence="1">
    <location>
        <begin position="249"/>
        <end position="267"/>
    </location>
</feature>
<feature type="transmembrane region" description="Helical" evidence="1">
    <location>
        <begin position="95"/>
        <end position="116"/>
    </location>
</feature>
<keyword evidence="4" id="KW-1185">Reference proteome</keyword>
<reference evidence="4" key="1">
    <citation type="submission" date="2016-04" db="EMBL/GenBank/DDBJ databases">
        <title>Complete Genome Sequences of Twelve Strains of a Stable Defined Moderately Diverse Mouse Microbiota 2 (sDMDMm2).</title>
        <authorList>
            <person name="Uchimura Y."/>
            <person name="Wyss M."/>
            <person name="Brugiroux S."/>
            <person name="Limenitakis J.P."/>
            <person name="Stecher B."/>
            <person name="McCoy K.D."/>
            <person name="Macpherson A.J."/>
        </authorList>
    </citation>
    <scope>NUCLEOTIDE SEQUENCE [LARGE SCALE GENOMIC DNA]</scope>
    <source>
        <strain evidence="4">YL27</strain>
    </source>
</reference>
<organism evidence="3 4">
    <name type="scientific">Muribaculum intestinale</name>
    <dbReference type="NCBI Taxonomy" id="1796646"/>
    <lineage>
        <taxon>Bacteria</taxon>
        <taxon>Pseudomonadati</taxon>
        <taxon>Bacteroidota</taxon>
        <taxon>Bacteroidia</taxon>
        <taxon>Bacteroidales</taxon>
        <taxon>Muribaculaceae</taxon>
        <taxon>Muribaculum</taxon>
    </lineage>
</organism>
<feature type="transmembrane region" description="Helical" evidence="1">
    <location>
        <begin position="353"/>
        <end position="374"/>
    </location>
</feature>
<name>A0A1B1S7F5_9BACT</name>
<keyword evidence="1" id="KW-1133">Transmembrane helix</keyword>
<dbReference type="AlphaFoldDB" id="A0A1B1S7F5"/>
<evidence type="ECO:0000313" key="4">
    <source>
        <dbReference type="Proteomes" id="UP000186351"/>
    </source>
</evidence>
<dbReference type="GeneID" id="65535736"/>